<comment type="caution">
    <text evidence="3">The sequence shown here is derived from an EMBL/GenBank/DDBJ whole genome shotgun (WGS) entry which is preliminary data.</text>
</comment>
<organism evidence="3 4">
    <name type="scientific">Dillenia turbinata</name>
    <dbReference type="NCBI Taxonomy" id="194707"/>
    <lineage>
        <taxon>Eukaryota</taxon>
        <taxon>Viridiplantae</taxon>
        <taxon>Streptophyta</taxon>
        <taxon>Embryophyta</taxon>
        <taxon>Tracheophyta</taxon>
        <taxon>Spermatophyta</taxon>
        <taxon>Magnoliopsida</taxon>
        <taxon>eudicotyledons</taxon>
        <taxon>Gunneridae</taxon>
        <taxon>Pentapetalae</taxon>
        <taxon>Dilleniales</taxon>
        <taxon>Dilleniaceae</taxon>
        <taxon>Dillenia</taxon>
    </lineage>
</organism>
<evidence type="ECO:0008006" key="5">
    <source>
        <dbReference type="Google" id="ProtNLM"/>
    </source>
</evidence>
<gene>
    <name evidence="3" type="ORF">RJ641_017647</name>
</gene>
<keyword evidence="1" id="KW-0175">Coiled coil</keyword>
<reference evidence="3 4" key="1">
    <citation type="submission" date="2023-12" db="EMBL/GenBank/DDBJ databases">
        <title>A high-quality genome assembly for Dillenia turbinata (Dilleniales).</title>
        <authorList>
            <person name="Chanderbali A."/>
        </authorList>
    </citation>
    <scope>NUCLEOTIDE SEQUENCE [LARGE SCALE GENOMIC DNA]</scope>
    <source>
        <strain evidence="3">LSX21</strain>
        <tissue evidence="3">Leaf</tissue>
    </source>
</reference>
<feature type="coiled-coil region" evidence="1">
    <location>
        <begin position="359"/>
        <end position="439"/>
    </location>
</feature>
<protein>
    <recommendedName>
        <fullName evidence="5">Maternal effect embryo arrest 22</fullName>
    </recommendedName>
</protein>
<feature type="compositionally biased region" description="Basic and acidic residues" evidence="2">
    <location>
        <begin position="59"/>
        <end position="78"/>
    </location>
</feature>
<dbReference type="PANTHER" id="PTHR35480">
    <property type="entry name" value="MATERNAL EFFECT EMBRYO ARREST 22"/>
    <property type="match status" value="1"/>
</dbReference>
<dbReference type="EMBL" id="JBAMMX010000023">
    <property type="protein sequence ID" value="KAK6916896.1"/>
    <property type="molecule type" value="Genomic_DNA"/>
</dbReference>
<feature type="coiled-coil region" evidence="1">
    <location>
        <begin position="182"/>
        <end position="279"/>
    </location>
</feature>
<proteinExistence type="predicted"/>
<evidence type="ECO:0000256" key="1">
    <source>
        <dbReference type="SAM" id="Coils"/>
    </source>
</evidence>
<name>A0AAN8URW1_9MAGN</name>
<dbReference type="PANTHER" id="PTHR35480:SF1">
    <property type="entry name" value="MATERNAL EFFECT EMBRYO ARREST 22"/>
    <property type="match status" value="1"/>
</dbReference>
<evidence type="ECO:0000313" key="3">
    <source>
        <dbReference type="EMBL" id="KAK6916896.1"/>
    </source>
</evidence>
<dbReference type="Proteomes" id="UP001370490">
    <property type="component" value="Unassembled WGS sequence"/>
</dbReference>
<feature type="region of interest" description="Disordered" evidence="2">
    <location>
        <begin position="874"/>
        <end position="893"/>
    </location>
</feature>
<feature type="region of interest" description="Disordered" evidence="2">
    <location>
        <begin position="50"/>
        <end position="78"/>
    </location>
</feature>
<keyword evidence="4" id="KW-1185">Reference proteome</keyword>
<accession>A0AAN8URW1</accession>
<sequence length="1414" mass="157965">MAEDSALKLQSSTNPCCSLLKAKYAKLEDRRNALRQAVKLLEQQFDKVQSENQTLKNSLEVERRRPNSEKEGRERDSALRDALENEISTLKAEISSLQQKECLGAQGRDEEIVALRASLLEKQKEIEQMKQVIEKEKMTTNSEQKKVVAERKKADEAWRIVESERMRGDEERRKVEELVPQLEIMKKEVDEARSKLVLEMKKTEDMTKKFDVERQKAIKEKRRADSEKAKAEKQKKLADENIRKALEEKQHADILAEKLREERQKVEELQKEISKISSSRNLTEPPIASNGMVENVGQMEMIKRGDEGKLFFDDLNSKRVVNKHQAEKLKVLREKKHAGLAMVEAEELRKLAETNKLMAMEEKCRADKLSKQLEEYRQKAMGLEEELHRVISSRKFDMASGYKPAESMNADSVKLRRLKEQLKLKKVQLKHARQVAKIENSRNCILQQELSRLKIDFSYLAQRLSILDDSFFNRSEGIDKLAKVGNLSVTQNLNVPNLGMEPMLGFLEIRNGLVKPISVAANTSDSFRHGEKCSVSSFPVSRGSCTESFSGVNSTLEPVLGVSNEKQLQNSAINSCMVSSSDREFAGSLEGGAFSGNTHARLAEENLKLWPISKLSSEVMKMTHGKNLADMAENSVRDPSHIMFGKLVEDGKERRLLDAVEKIKFLHYEGKKLHLQMDEHLSALSGVLHGDTEKMLDKGKLIVSAAPDDSCPVQEMRPKKRKRQSAGKLTIQNCNNREIGECIKGGRDIVNAIQGDLFAKHERCQKMRKADKNRKLPSEVKVPQFLRGDDTKVCTQALQPAKENDATGSFLMGDQKIAVNFEDGADGNCLKLFELDDAIEEGKFRVAMEMPLSPTLPEICVESVDCVRSMMGKMPARSTSGNDGPSLSSEVESGSTLREDRCCIVLPNAKKSPNISRIYCAIRNCVAQSSFFNQVGDIVHNVLSSLAMELDLIPREKACVFFSVMLQKMTYLGNLEHILTSGFMLPLDTFATQISTALGDAVTRRAFGELCPVDELLHLIEEFLSEGRILAHSTVPLQSSVECDSKINIVMDGMNTVMVSRAASSDQLIAASVILSCICVAVDYVGFICEVSFYVLRIYGCNPSLMLTILHVFAHFCGKKYFSMKKYELVMTVIKSLVASTERGKILVSSPSSACKSWPKLPQCDECPFHDGADTIDSVASLLLEKVHRFALPRTIYCHPGSACLTNTGNLLSEKQIAQCSHHMAPDLVCEETCDASCCLNFYNRNANLSPSDAEFDGTLCQLSDVISLVELVACNMGWLWTCDKIVSPLLKILDSSTMENSCTAIVVLLGQLGRFGVDTSGHEDVGVVNLKCRLSSFLYPTTMQKFGLSFQIAIATALLGLLSIKFEDLIQSRVELPSVGADSVPTSLIRKWYFSLGSKQQSLVYGFLLSALM</sequence>
<feature type="compositionally biased region" description="Polar residues" evidence="2">
    <location>
        <begin position="877"/>
        <end position="893"/>
    </location>
</feature>
<evidence type="ECO:0000313" key="4">
    <source>
        <dbReference type="Proteomes" id="UP001370490"/>
    </source>
</evidence>
<evidence type="ECO:0000256" key="2">
    <source>
        <dbReference type="SAM" id="MobiDB-lite"/>
    </source>
</evidence>